<keyword evidence="2" id="KW-1185">Reference proteome</keyword>
<dbReference type="RefSeq" id="WP_187778960.1">
    <property type="nucleotide sequence ID" value="NZ_JACTUZ010000051.1"/>
</dbReference>
<evidence type="ECO:0000313" key="2">
    <source>
        <dbReference type="Proteomes" id="UP000603940"/>
    </source>
</evidence>
<accession>A0ABR7R8F9</accession>
<proteinExistence type="predicted"/>
<reference evidence="1 2" key="1">
    <citation type="journal article" date="2009" name="Int. J. Syst. Evol. Microbiol.">
        <title>Transfer of Teichococcus ludipueritiae and Muricoccus roseus to the genus Roseomonas, as Roseomonas ludipueritiae comb. nov. and Roseomonas rosea comb. nov., respectively, and emended description of the genus Roseomonas.</title>
        <authorList>
            <person name="Sanchez-Porro C."/>
            <person name="Gallego V."/>
            <person name="Busse H.J."/>
            <person name="Kampfer P."/>
            <person name="Ventosa A."/>
        </authorList>
    </citation>
    <scope>NUCLEOTIDE SEQUENCE [LARGE SCALE GENOMIC DNA]</scope>
    <source>
        <strain evidence="1 2">DSM 14915</strain>
    </source>
</reference>
<organism evidence="1 2">
    <name type="scientific">Pseudoroseomonas ludipueritiae</name>
    <dbReference type="NCBI Taxonomy" id="198093"/>
    <lineage>
        <taxon>Bacteria</taxon>
        <taxon>Pseudomonadati</taxon>
        <taxon>Pseudomonadota</taxon>
        <taxon>Alphaproteobacteria</taxon>
        <taxon>Acetobacterales</taxon>
        <taxon>Acetobacteraceae</taxon>
        <taxon>Pseudoroseomonas</taxon>
    </lineage>
</organism>
<protein>
    <submittedName>
        <fullName evidence="1">Uncharacterized protein</fullName>
    </submittedName>
</protein>
<sequence>MTQLLCAFPDRATFLAACPPAWLVDGEVQPPPEQACLVVHGRLYDEAEAGGAPVARPGYHVLALFPGAPLPAFAAAAVPRQPGDPIIPTQEPPPVILPPAAVPAEISRAQARIVMATHILDNGRSLLSATRDLLAQQLEATAGLPDADPQRIAAVQASEWWSAAASYRRDHPVLLQVAERLGVTPIETDALFRAAALIAA</sequence>
<gene>
    <name evidence="1" type="ORF">IBL25_12910</name>
</gene>
<dbReference type="Proteomes" id="UP000603940">
    <property type="component" value="Unassembled WGS sequence"/>
</dbReference>
<name>A0ABR7R8F9_9PROT</name>
<dbReference type="EMBL" id="JACTUZ010000051">
    <property type="protein sequence ID" value="MBC9177842.1"/>
    <property type="molecule type" value="Genomic_DNA"/>
</dbReference>
<comment type="caution">
    <text evidence="1">The sequence shown here is derived from an EMBL/GenBank/DDBJ whole genome shotgun (WGS) entry which is preliminary data.</text>
</comment>
<evidence type="ECO:0000313" key="1">
    <source>
        <dbReference type="EMBL" id="MBC9177842.1"/>
    </source>
</evidence>